<protein>
    <recommendedName>
        <fullName evidence="4">Chitobiosyldiphosphodolichol beta-mannosyltransferase</fullName>
        <ecNumber evidence="3">2.4.1.142</ecNumber>
    </recommendedName>
</protein>
<dbReference type="GO" id="GO:0098554">
    <property type="term" value="C:cytoplasmic side of endoplasmic reticulum membrane"/>
    <property type="evidence" value="ECO:0007669"/>
    <property type="project" value="EnsemblFungi"/>
</dbReference>
<evidence type="ECO:0000256" key="1">
    <source>
        <dbReference type="ARBA" id="ARBA00004389"/>
    </source>
</evidence>
<evidence type="ECO:0000313" key="14">
    <source>
        <dbReference type="Proteomes" id="UP000030755"/>
    </source>
</evidence>
<dbReference type="AlphaFoldDB" id="A0A075ATN5"/>
<dbReference type="Proteomes" id="UP000030755">
    <property type="component" value="Unassembled WGS sequence"/>
</dbReference>
<gene>
    <name evidence="13" type="ORF">O9G_000368</name>
</gene>
<dbReference type="PANTHER" id="PTHR13036">
    <property type="entry name" value="BETA1,4 MANNOSYLTRANSFERASE"/>
    <property type="match status" value="1"/>
</dbReference>
<organism evidence="13 14">
    <name type="scientific">Rozella allomycis (strain CSF55)</name>
    <dbReference type="NCBI Taxonomy" id="988480"/>
    <lineage>
        <taxon>Eukaryota</taxon>
        <taxon>Fungi</taxon>
        <taxon>Fungi incertae sedis</taxon>
        <taxon>Cryptomycota</taxon>
        <taxon>Cryptomycota incertae sedis</taxon>
        <taxon>Rozella</taxon>
    </lineage>
</organism>
<reference evidence="13 14" key="1">
    <citation type="journal article" date="2013" name="Curr. Biol.">
        <title>Shared signatures of parasitism and phylogenomics unite Cryptomycota and microsporidia.</title>
        <authorList>
            <person name="James T.Y."/>
            <person name="Pelin A."/>
            <person name="Bonen L."/>
            <person name="Ahrendt S."/>
            <person name="Sain D."/>
            <person name="Corradi N."/>
            <person name="Stajich J.E."/>
        </authorList>
    </citation>
    <scope>NUCLEOTIDE SEQUENCE [LARGE SCALE GENOMIC DNA]</scope>
    <source>
        <strain evidence="13 14">CSF55</strain>
    </source>
</reference>
<dbReference type="STRING" id="988480.A0A075ATN5"/>
<dbReference type="Pfam" id="PF13692">
    <property type="entry name" value="Glyco_trans_1_4"/>
    <property type="match status" value="1"/>
</dbReference>
<feature type="transmembrane region" description="Helical" evidence="12">
    <location>
        <begin position="83"/>
        <end position="106"/>
    </location>
</feature>
<evidence type="ECO:0000256" key="6">
    <source>
        <dbReference type="ARBA" id="ARBA00022679"/>
    </source>
</evidence>
<comment type="function">
    <text evidence="11">Participates in the formation of the lipid-linked precursor oligosaccharide for N-glycosylation. Involved in assembling the dolichol-pyrophosphate-GlcNAc(2)-Man(5) intermediate on the cytoplasmic surface of the ER.</text>
</comment>
<dbReference type="OMA" id="CKLIIDW"/>
<keyword evidence="14" id="KW-1185">Reference proteome</keyword>
<name>A0A075ATN5_ROZAC</name>
<dbReference type="PANTHER" id="PTHR13036:SF0">
    <property type="entry name" value="CHITOBIOSYLDIPHOSPHODOLICHOL BETA-MANNOSYLTRANSFERASE"/>
    <property type="match status" value="1"/>
</dbReference>
<comment type="subcellular location">
    <subcellularLocation>
        <location evidence="1">Endoplasmic reticulum membrane</location>
        <topology evidence="1">Single-pass membrane protein</topology>
    </subcellularLocation>
</comment>
<dbReference type="GO" id="GO:0004578">
    <property type="term" value="F:chitobiosyldiphosphodolichol beta-mannosyltransferase activity"/>
    <property type="evidence" value="ECO:0007669"/>
    <property type="project" value="UniProtKB-EC"/>
</dbReference>
<dbReference type="SUPFAM" id="SSF53756">
    <property type="entry name" value="UDP-Glycosyltransferase/glycogen phosphorylase"/>
    <property type="match status" value="1"/>
</dbReference>
<proteinExistence type="predicted"/>
<comment type="pathway">
    <text evidence="2">Protein modification; protein glycosylation.</text>
</comment>
<keyword evidence="10 12" id="KW-0472">Membrane</keyword>
<dbReference type="Gene3D" id="3.40.50.2000">
    <property type="entry name" value="Glycogen Phosphorylase B"/>
    <property type="match status" value="1"/>
</dbReference>
<keyword evidence="9 12" id="KW-1133">Transmembrane helix</keyword>
<dbReference type="InterPro" id="IPR026051">
    <property type="entry name" value="ALG1-like"/>
</dbReference>
<dbReference type="EMBL" id="KE561047">
    <property type="protein sequence ID" value="EPZ33593.1"/>
    <property type="molecule type" value="Genomic_DNA"/>
</dbReference>
<evidence type="ECO:0000256" key="4">
    <source>
        <dbReference type="ARBA" id="ARBA00015841"/>
    </source>
</evidence>
<dbReference type="EC" id="2.4.1.142" evidence="3"/>
<keyword evidence="8" id="KW-0256">Endoplasmic reticulum</keyword>
<evidence type="ECO:0000256" key="8">
    <source>
        <dbReference type="ARBA" id="ARBA00022824"/>
    </source>
</evidence>
<evidence type="ECO:0000256" key="10">
    <source>
        <dbReference type="ARBA" id="ARBA00023136"/>
    </source>
</evidence>
<accession>A0A075ATN5</accession>
<keyword evidence="7 12" id="KW-0812">Transmembrane</keyword>
<evidence type="ECO:0000256" key="11">
    <source>
        <dbReference type="ARBA" id="ARBA00024899"/>
    </source>
</evidence>
<evidence type="ECO:0000256" key="3">
    <source>
        <dbReference type="ARBA" id="ARBA00012611"/>
    </source>
</evidence>
<evidence type="ECO:0000256" key="12">
    <source>
        <dbReference type="SAM" id="Phobius"/>
    </source>
</evidence>
<evidence type="ECO:0000256" key="9">
    <source>
        <dbReference type="ARBA" id="ARBA00022989"/>
    </source>
</evidence>
<keyword evidence="6" id="KW-0808">Transferase</keyword>
<dbReference type="OrthoDB" id="614844at2759"/>
<sequence>MTARNKKAMIIVYGDCGRSPRMCYHARSFLEHSYSVDFVAFNESDVPQYLSGNPNFRLIPVKKFLSVTNITFPFNYILMPFKLILQFLHLLFLLFHFTNGTSLILVQNPPSIPVLLVLALFKCFVRTFLIIDWHNTGTSILKLKFGNNVIVKLSDIYERTLSKFADAHLTVTKAMKKFLESEYGIKNPIIVAYDRPPNLFKALNENERNETLFNFLSKHNNELLSLFFNEDKYLLHERPLLIITSTSWTIDERFDILSKSLELLERRIDDLNSNPVVFLITGKGPLKSYFLNQVNALHLKRVHVLTAWLSFDEYPKVMASCDLGLSLHESSSGKDLPMKVLDMFGSGLPTCALNFEALNELVKHDVNGLVFHTAEEFVDQVCHFLDTPADLKRLAKGAKSISDWKTNWDENVFSFIQNVPKIANYQ</sequence>
<evidence type="ECO:0000256" key="2">
    <source>
        <dbReference type="ARBA" id="ARBA00004922"/>
    </source>
</evidence>
<dbReference type="HOGENOM" id="CLU_012079_0_0_1"/>
<dbReference type="GO" id="GO:0006488">
    <property type="term" value="P:dolichol-linked oligosaccharide biosynthetic process"/>
    <property type="evidence" value="ECO:0007669"/>
    <property type="project" value="EnsemblFungi"/>
</dbReference>
<evidence type="ECO:0000256" key="7">
    <source>
        <dbReference type="ARBA" id="ARBA00022692"/>
    </source>
</evidence>
<evidence type="ECO:0000256" key="5">
    <source>
        <dbReference type="ARBA" id="ARBA00022676"/>
    </source>
</evidence>
<keyword evidence="5" id="KW-0328">Glycosyltransferase</keyword>
<evidence type="ECO:0000313" key="13">
    <source>
        <dbReference type="EMBL" id="EPZ33593.1"/>
    </source>
</evidence>